<dbReference type="Gene3D" id="1.25.10.10">
    <property type="entry name" value="Leucine-rich Repeat Variant"/>
    <property type="match status" value="1"/>
</dbReference>
<gene>
    <name evidence="1" type="ORF">CA85_51330</name>
</gene>
<comment type="caution">
    <text evidence="1">The sequence shown here is derived from an EMBL/GenBank/DDBJ whole genome shotgun (WGS) entry which is preliminary data.</text>
</comment>
<reference evidence="1 2" key="1">
    <citation type="submission" date="2019-02" db="EMBL/GenBank/DDBJ databases">
        <title>Deep-cultivation of Planctomycetes and their phenomic and genomic characterization uncovers novel biology.</title>
        <authorList>
            <person name="Wiegand S."/>
            <person name="Jogler M."/>
            <person name="Boedeker C."/>
            <person name="Pinto D."/>
            <person name="Vollmers J."/>
            <person name="Rivas-Marin E."/>
            <person name="Kohn T."/>
            <person name="Peeters S.H."/>
            <person name="Heuer A."/>
            <person name="Rast P."/>
            <person name="Oberbeckmann S."/>
            <person name="Bunk B."/>
            <person name="Jeske O."/>
            <person name="Meyerdierks A."/>
            <person name="Storesund J.E."/>
            <person name="Kallscheuer N."/>
            <person name="Luecker S."/>
            <person name="Lage O.M."/>
            <person name="Pohl T."/>
            <person name="Merkel B.J."/>
            <person name="Hornburger P."/>
            <person name="Mueller R.-W."/>
            <person name="Bruemmer F."/>
            <person name="Labrenz M."/>
            <person name="Spormann A.M."/>
            <person name="Op Den Camp H."/>
            <person name="Overmann J."/>
            <person name="Amann R."/>
            <person name="Jetten M.S.M."/>
            <person name="Mascher T."/>
            <person name="Medema M.H."/>
            <person name="Devos D.P."/>
            <person name="Kaster A.-K."/>
            <person name="Ovreas L."/>
            <person name="Rohde M."/>
            <person name="Galperin M.Y."/>
            <person name="Jogler C."/>
        </authorList>
    </citation>
    <scope>NUCLEOTIDE SEQUENCE [LARGE SCALE GENOMIC DNA]</scope>
    <source>
        <strain evidence="1 2">CA85</strain>
    </source>
</reference>
<dbReference type="AlphaFoldDB" id="A0A5C5WP31"/>
<name>A0A5C5WP31_9BACT</name>
<evidence type="ECO:0000313" key="2">
    <source>
        <dbReference type="Proteomes" id="UP000318053"/>
    </source>
</evidence>
<proteinExistence type="predicted"/>
<keyword evidence="2" id="KW-1185">Reference proteome</keyword>
<sequence length="180" mass="19068">MGNQPPYGPWLTIAAPTSNQSTLSGITKLDKNGNKRSSIARATLLIIVVGLVGCKQDTAPETPLGSGDIVEHLNQVALTVGPVPAEAMGGIAHALGSPDRDAKISAMLACGESRNVSQNIRRLILDVAKNDSDPLLRGAALRSLHEMGRPSAELSRLTNQLRNDPELGELAEHLRQANSR</sequence>
<protein>
    <recommendedName>
        <fullName evidence="3">HEAT repeat protein</fullName>
    </recommendedName>
</protein>
<evidence type="ECO:0008006" key="3">
    <source>
        <dbReference type="Google" id="ProtNLM"/>
    </source>
</evidence>
<accession>A0A5C5WP31</accession>
<evidence type="ECO:0000313" key="1">
    <source>
        <dbReference type="EMBL" id="TWT51995.1"/>
    </source>
</evidence>
<dbReference type="InterPro" id="IPR011989">
    <property type="entry name" value="ARM-like"/>
</dbReference>
<dbReference type="EMBL" id="SJPK01000035">
    <property type="protein sequence ID" value="TWT51995.1"/>
    <property type="molecule type" value="Genomic_DNA"/>
</dbReference>
<organism evidence="1 2">
    <name type="scientific">Allorhodopirellula solitaria</name>
    <dbReference type="NCBI Taxonomy" id="2527987"/>
    <lineage>
        <taxon>Bacteria</taxon>
        <taxon>Pseudomonadati</taxon>
        <taxon>Planctomycetota</taxon>
        <taxon>Planctomycetia</taxon>
        <taxon>Pirellulales</taxon>
        <taxon>Pirellulaceae</taxon>
        <taxon>Allorhodopirellula</taxon>
    </lineage>
</organism>
<dbReference type="Proteomes" id="UP000318053">
    <property type="component" value="Unassembled WGS sequence"/>
</dbReference>